<dbReference type="PANTHER" id="PTHR43431">
    <property type="entry name" value="OXIDOREDUCTASE, SHORT CHAIN DEHYDROGENASE/REDUCTASE FAMILY (AFU_ORTHOLOGUE AFUA_5G14000)"/>
    <property type="match status" value="1"/>
</dbReference>
<dbReference type="InterPro" id="IPR002347">
    <property type="entry name" value="SDR_fam"/>
</dbReference>
<dbReference type="PRINTS" id="PR00081">
    <property type="entry name" value="GDHRDH"/>
</dbReference>
<evidence type="ECO:0000313" key="1">
    <source>
        <dbReference type="EMBL" id="CEJ81519.1"/>
    </source>
</evidence>
<dbReference type="InterPro" id="IPR036291">
    <property type="entry name" value="NAD(P)-bd_dom_sf"/>
</dbReference>
<dbReference type="OrthoDB" id="5399006at2759"/>
<name>A0A0A1T836_9HYPO</name>
<dbReference type="STRING" id="1531966.A0A0A1T836"/>
<dbReference type="EMBL" id="CDHN01000001">
    <property type="protein sequence ID" value="CEJ81519.1"/>
    <property type="molecule type" value="Genomic_DNA"/>
</dbReference>
<protein>
    <submittedName>
        <fullName evidence="1">Putative Short chain dehydrogenase</fullName>
    </submittedName>
</protein>
<dbReference type="Gene3D" id="3.40.50.720">
    <property type="entry name" value="NAD(P)-binding Rossmann-like Domain"/>
    <property type="match status" value="1"/>
</dbReference>
<dbReference type="HOGENOM" id="CLU_010194_17_0_1"/>
<dbReference type="Pfam" id="PF00106">
    <property type="entry name" value="adh_short"/>
    <property type="match status" value="1"/>
</dbReference>
<organism evidence="1 2">
    <name type="scientific">[Torrubiella] hemipterigena</name>
    <dbReference type="NCBI Taxonomy" id="1531966"/>
    <lineage>
        <taxon>Eukaryota</taxon>
        <taxon>Fungi</taxon>
        <taxon>Dikarya</taxon>
        <taxon>Ascomycota</taxon>
        <taxon>Pezizomycotina</taxon>
        <taxon>Sordariomycetes</taxon>
        <taxon>Hypocreomycetidae</taxon>
        <taxon>Hypocreales</taxon>
        <taxon>Clavicipitaceae</taxon>
        <taxon>Clavicipitaceae incertae sedis</taxon>
        <taxon>'Torrubiella' clade</taxon>
    </lineage>
</organism>
<accession>A0A0A1T836</accession>
<dbReference type="AlphaFoldDB" id="A0A0A1T836"/>
<reference evidence="1 2" key="1">
    <citation type="journal article" date="2015" name="Genome Announc.">
        <title>Draft Genome Sequence and Gene Annotation of the Entomopathogenic Fungus Verticillium hemipterigenum.</title>
        <authorList>
            <person name="Horn F."/>
            <person name="Habel A."/>
            <person name="Scharf D.H."/>
            <person name="Dworschak J."/>
            <person name="Brakhage A.A."/>
            <person name="Guthke R."/>
            <person name="Hertweck C."/>
            <person name="Linde J."/>
        </authorList>
    </citation>
    <scope>NUCLEOTIDE SEQUENCE [LARGE SCALE GENOMIC DNA]</scope>
</reference>
<dbReference type="Proteomes" id="UP000039046">
    <property type="component" value="Unassembled WGS sequence"/>
</dbReference>
<proteinExistence type="predicted"/>
<gene>
    <name evidence="1" type="ORF">VHEMI01640</name>
</gene>
<dbReference type="SUPFAM" id="SSF51735">
    <property type="entry name" value="NAD(P)-binding Rossmann-fold domains"/>
    <property type="match status" value="1"/>
</dbReference>
<sequence length="245" mass="25917">MPFYAIISGAGSGTGASVARHFAKTYPVVLLARTAASYEPIVADINANGGKAIGIASDATDLAAVQAVFEQIAKELPGHQLAAAVYNPAAGMKYLPFLEQELATLDASLATNVRGLFLFAQKTIPLLLAAVDAKPAHPPTLIVTGATGSIRGSAKFATFATGKFGQRGLTQSLSREFGPRGVHVAYVIVDGGIDTPWGKERVVNNGVEDGKISPDAIAESYWHLHTQHRSAFTQELDLRPFVEKF</sequence>
<evidence type="ECO:0000313" key="2">
    <source>
        <dbReference type="Proteomes" id="UP000039046"/>
    </source>
</evidence>
<dbReference type="PANTHER" id="PTHR43431:SF7">
    <property type="entry name" value="OXIDOREDUCTASE, SHORT CHAIN DEHYDROGENASE_REDUCTASE FAMILY (AFU_ORTHOLOGUE AFUA_5G14000)"/>
    <property type="match status" value="1"/>
</dbReference>
<keyword evidence="2" id="KW-1185">Reference proteome</keyword>